<sequence length="76" mass="8693">VIITCPSSLVWYVSIKTCNYPENDLGPCGSYYTTKTTTQSSPISTTTKYTSTTRYTPYKKPMKYIEKILNYLIESD</sequence>
<reference evidence="1" key="1">
    <citation type="submission" date="2021-02" db="EMBL/GenBank/DDBJ databases">
        <authorList>
            <person name="Nowell W R."/>
        </authorList>
    </citation>
    <scope>NUCLEOTIDE SEQUENCE</scope>
    <source>
        <strain evidence="1">Ploen Becks lab</strain>
    </source>
</reference>
<evidence type="ECO:0000313" key="1">
    <source>
        <dbReference type="EMBL" id="CAF1149852.1"/>
    </source>
</evidence>
<protein>
    <recommendedName>
        <fullName evidence="3">Chitin-binding type-2 domain-containing protein</fullName>
    </recommendedName>
</protein>
<keyword evidence="2" id="KW-1185">Reference proteome</keyword>
<evidence type="ECO:0000313" key="2">
    <source>
        <dbReference type="Proteomes" id="UP000663879"/>
    </source>
</evidence>
<feature type="non-terminal residue" evidence="1">
    <location>
        <position position="1"/>
    </location>
</feature>
<dbReference type="EMBL" id="CAJNOC010011725">
    <property type="protein sequence ID" value="CAF1149852.1"/>
    <property type="molecule type" value="Genomic_DNA"/>
</dbReference>
<comment type="caution">
    <text evidence="1">The sequence shown here is derived from an EMBL/GenBank/DDBJ whole genome shotgun (WGS) entry which is preliminary data.</text>
</comment>
<organism evidence="1 2">
    <name type="scientific">Brachionus calyciflorus</name>
    <dbReference type="NCBI Taxonomy" id="104777"/>
    <lineage>
        <taxon>Eukaryota</taxon>
        <taxon>Metazoa</taxon>
        <taxon>Spiralia</taxon>
        <taxon>Gnathifera</taxon>
        <taxon>Rotifera</taxon>
        <taxon>Eurotatoria</taxon>
        <taxon>Monogononta</taxon>
        <taxon>Pseudotrocha</taxon>
        <taxon>Ploima</taxon>
        <taxon>Brachionidae</taxon>
        <taxon>Brachionus</taxon>
    </lineage>
</organism>
<name>A0A814SN66_9BILA</name>
<accession>A0A814SN66</accession>
<dbReference type="AlphaFoldDB" id="A0A814SN66"/>
<dbReference type="Proteomes" id="UP000663879">
    <property type="component" value="Unassembled WGS sequence"/>
</dbReference>
<gene>
    <name evidence="1" type="ORF">OXX778_LOCUS23245</name>
</gene>
<proteinExistence type="predicted"/>
<evidence type="ECO:0008006" key="3">
    <source>
        <dbReference type="Google" id="ProtNLM"/>
    </source>
</evidence>